<keyword evidence="4" id="KW-1185">Reference proteome</keyword>
<dbReference type="EMBL" id="LODT01000035">
    <property type="protein sequence ID" value="KYQ91055.1"/>
    <property type="molecule type" value="Genomic_DNA"/>
</dbReference>
<dbReference type="Pfam" id="PF17032">
    <property type="entry name" value="Zn_ribbon_15"/>
    <property type="match status" value="1"/>
</dbReference>
<reference evidence="3 4" key="1">
    <citation type="submission" date="2015-12" db="EMBL/GenBank/DDBJ databases">
        <title>Dictyostelia acquired genes for synthesis and detection of signals that induce cell-type specialization by lateral gene transfer from prokaryotes.</title>
        <authorList>
            <person name="Gloeckner G."/>
            <person name="Schaap P."/>
        </authorList>
    </citation>
    <scope>NUCLEOTIDE SEQUENCE [LARGE SCALE GENOMIC DNA]</scope>
    <source>
        <strain evidence="3 4">TK</strain>
    </source>
</reference>
<dbReference type="PANTHER" id="PTHR28139">
    <property type="entry name" value="UPF0768 PROTEIN YBL029C-A"/>
    <property type="match status" value="1"/>
</dbReference>
<dbReference type="AlphaFoldDB" id="A0A151ZAU3"/>
<dbReference type="Proteomes" id="UP000076078">
    <property type="component" value="Unassembled WGS sequence"/>
</dbReference>
<evidence type="ECO:0000259" key="2">
    <source>
        <dbReference type="Pfam" id="PF17032"/>
    </source>
</evidence>
<dbReference type="InterPro" id="IPR031493">
    <property type="entry name" value="Zinc_ribbon_15"/>
</dbReference>
<feature type="domain" description="Zinc-ribbon 15" evidence="2">
    <location>
        <begin position="24"/>
        <end position="72"/>
    </location>
</feature>
<proteinExistence type="predicted"/>
<evidence type="ECO:0000313" key="3">
    <source>
        <dbReference type="EMBL" id="KYQ91055.1"/>
    </source>
</evidence>
<gene>
    <name evidence="3" type="ORF">DLAC_07957</name>
</gene>
<accession>A0A151ZAU3</accession>
<dbReference type="OrthoDB" id="5545479at2759"/>
<feature type="compositionally biased region" description="Basic residues" evidence="1">
    <location>
        <begin position="78"/>
        <end position="91"/>
    </location>
</feature>
<feature type="region of interest" description="Disordered" evidence="1">
    <location>
        <begin position="73"/>
        <end position="102"/>
    </location>
</feature>
<evidence type="ECO:0000313" key="4">
    <source>
        <dbReference type="Proteomes" id="UP000076078"/>
    </source>
</evidence>
<dbReference type="InParanoid" id="A0A151ZAU3"/>
<protein>
    <recommendedName>
        <fullName evidence="2">Zinc-ribbon 15 domain-containing protein</fullName>
    </recommendedName>
</protein>
<comment type="caution">
    <text evidence="3">The sequence shown here is derived from an EMBL/GenBank/DDBJ whole genome shotgun (WGS) entry which is preliminary data.</text>
</comment>
<dbReference type="FunCoup" id="A0A151ZAU3">
    <property type="interactions" value="425"/>
</dbReference>
<sequence>MWIPIIIPIGVTGKNKLMDNEVRVCVNCHNSGVQLLQNNSYFELFLVPLFKVKSGTPFVHCPTCGCTVPYNNELPEKPKKKKKKWFGRKSKHPEETEASKEVYYDHFPQDAKFQEYQNNPQVYGTNDQDNLNISK</sequence>
<dbReference type="PANTHER" id="PTHR28139:SF1">
    <property type="entry name" value="UPF0768 PROTEIN YBL029C-A"/>
    <property type="match status" value="1"/>
</dbReference>
<feature type="compositionally biased region" description="Basic and acidic residues" evidence="1">
    <location>
        <begin position="92"/>
        <end position="102"/>
    </location>
</feature>
<evidence type="ECO:0000256" key="1">
    <source>
        <dbReference type="SAM" id="MobiDB-lite"/>
    </source>
</evidence>
<organism evidence="3 4">
    <name type="scientific">Tieghemostelium lacteum</name>
    <name type="common">Slime mold</name>
    <name type="synonym">Dictyostelium lacteum</name>
    <dbReference type="NCBI Taxonomy" id="361077"/>
    <lineage>
        <taxon>Eukaryota</taxon>
        <taxon>Amoebozoa</taxon>
        <taxon>Evosea</taxon>
        <taxon>Eumycetozoa</taxon>
        <taxon>Dictyostelia</taxon>
        <taxon>Dictyosteliales</taxon>
        <taxon>Raperosteliaceae</taxon>
        <taxon>Tieghemostelium</taxon>
    </lineage>
</organism>
<name>A0A151ZAU3_TIELA</name>